<dbReference type="EMBL" id="OZ034819">
    <property type="protein sequence ID" value="CAL1393356.1"/>
    <property type="molecule type" value="Genomic_DNA"/>
</dbReference>
<dbReference type="AlphaFoldDB" id="A0AAV2F519"/>
<keyword evidence="2" id="KW-0732">Signal</keyword>
<dbReference type="Proteomes" id="UP001497516">
    <property type="component" value="Chromosome 6"/>
</dbReference>
<feature type="region of interest" description="Disordered" evidence="1">
    <location>
        <begin position="42"/>
        <end position="87"/>
    </location>
</feature>
<accession>A0AAV2F519</accession>
<evidence type="ECO:0000256" key="1">
    <source>
        <dbReference type="SAM" id="MobiDB-lite"/>
    </source>
</evidence>
<evidence type="ECO:0000313" key="3">
    <source>
        <dbReference type="EMBL" id="CAL1393356.1"/>
    </source>
</evidence>
<name>A0AAV2F519_9ROSI</name>
<dbReference type="PANTHER" id="PTHR33088:SF105">
    <property type="entry name" value="ESX-1 SECRETION-ASSOCIATED PROTEIN ESPE"/>
    <property type="match status" value="1"/>
</dbReference>
<reference evidence="3 4" key="1">
    <citation type="submission" date="2024-04" db="EMBL/GenBank/DDBJ databases">
        <authorList>
            <person name="Fracassetti M."/>
        </authorList>
    </citation>
    <scope>NUCLEOTIDE SEQUENCE [LARGE SCALE GENOMIC DNA]</scope>
</reference>
<feature type="signal peptide" evidence="2">
    <location>
        <begin position="1"/>
        <end position="22"/>
    </location>
</feature>
<proteinExistence type="predicted"/>
<evidence type="ECO:0000313" key="4">
    <source>
        <dbReference type="Proteomes" id="UP001497516"/>
    </source>
</evidence>
<dbReference type="PANTHER" id="PTHR33088">
    <property type="entry name" value="MUCIN-2"/>
    <property type="match status" value="1"/>
</dbReference>
<gene>
    <name evidence="3" type="ORF">LTRI10_LOCUS33940</name>
</gene>
<protein>
    <submittedName>
        <fullName evidence="3">Uncharacterized protein</fullName>
    </submittedName>
</protein>
<evidence type="ECO:0000256" key="2">
    <source>
        <dbReference type="SAM" id="SignalP"/>
    </source>
</evidence>
<dbReference type="InterPro" id="IPR044659">
    <property type="entry name" value="PELPK1_2"/>
</dbReference>
<organism evidence="3 4">
    <name type="scientific">Linum trigynum</name>
    <dbReference type="NCBI Taxonomy" id="586398"/>
    <lineage>
        <taxon>Eukaryota</taxon>
        <taxon>Viridiplantae</taxon>
        <taxon>Streptophyta</taxon>
        <taxon>Embryophyta</taxon>
        <taxon>Tracheophyta</taxon>
        <taxon>Spermatophyta</taxon>
        <taxon>Magnoliopsida</taxon>
        <taxon>eudicotyledons</taxon>
        <taxon>Gunneridae</taxon>
        <taxon>Pentapetalae</taxon>
        <taxon>rosids</taxon>
        <taxon>fabids</taxon>
        <taxon>Malpighiales</taxon>
        <taxon>Linaceae</taxon>
        <taxon>Linum</taxon>
    </lineage>
</organism>
<feature type="compositionally biased region" description="Pro residues" evidence="1">
    <location>
        <begin position="42"/>
        <end position="58"/>
    </location>
</feature>
<sequence length="128" mass="12849">MASSSSHLFLFALILAVTFCNMENGMAARQLLQLPKPTALPPMPTIPSLPQPTLPQPTLPSGGGLPPLPSGAMPTLPSGGLPPLPSAGAIPTLPTIPSIIPKVSLPPLPSGFPTMPSIPGLTPSGPGN</sequence>
<feature type="chain" id="PRO_5043516914" evidence="2">
    <location>
        <begin position="23"/>
        <end position="128"/>
    </location>
</feature>
<keyword evidence="4" id="KW-1185">Reference proteome</keyword>